<keyword evidence="2" id="KW-1185">Reference proteome</keyword>
<organism evidence="1 2">
    <name type="scientific">Gluconobacter frateurii NRIC 0228</name>
    <dbReference type="NCBI Taxonomy" id="1307946"/>
    <lineage>
        <taxon>Bacteria</taxon>
        <taxon>Pseudomonadati</taxon>
        <taxon>Pseudomonadota</taxon>
        <taxon>Alphaproteobacteria</taxon>
        <taxon>Acetobacterales</taxon>
        <taxon>Acetobacteraceae</taxon>
        <taxon>Gluconobacter</taxon>
    </lineage>
</organism>
<gene>
    <name evidence="1" type="ORF">AA0228_2250</name>
</gene>
<proteinExistence type="predicted"/>
<comment type="caution">
    <text evidence="1">The sequence shown here is derived from an EMBL/GenBank/DDBJ whole genome shotgun (WGS) entry which is preliminary data.</text>
</comment>
<evidence type="ECO:0000313" key="2">
    <source>
        <dbReference type="Proteomes" id="UP001061070"/>
    </source>
</evidence>
<dbReference type="Proteomes" id="UP001061070">
    <property type="component" value="Unassembled WGS sequence"/>
</dbReference>
<protein>
    <submittedName>
        <fullName evidence="1">Uncharacterized protein</fullName>
    </submittedName>
</protein>
<accession>A0ABQ0QDG1</accession>
<dbReference type="EMBL" id="BAQW01000011">
    <property type="protein sequence ID" value="GBR14396.1"/>
    <property type="molecule type" value="Genomic_DNA"/>
</dbReference>
<sequence length="64" mass="6766">MKALVPLPASRAAPPVFSGALRDANLMGVARPEASCGVASYVRCSPEAIRKILNEQLTREKGLS</sequence>
<reference evidence="1" key="1">
    <citation type="submission" date="2013-04" db="EMBL/GenBank/DDBJ databases">
        <title>The genome sequencing project of 58 acetic acid bacteria.</title>
        <authorList>
            <person name="Okamoto-Kainuma A."/>
            <person name="Ishikawa M."/>
            <person name="Umino S."/>
            <person name="Koizumi Y."/>
            <person name="Shiwa Y."/>
            <person name="Yoshikawa H."/>
            <person name="Matsutani M."/>
            <person name="Matsushita K."/>
        </authorList>
    </citation>
    <scope>NUCLEOTIDE SEQUENCE</scope>
    <source>
        <strain evidence="1">NRIC 0228</strain>
    </source>
</reference>
<evidence type="ECO:0000313" key="1">
    <source>
        <dbReference type="EMBL" id="GBR14396.1"/>
    </source>
</evidence>
<name>A0ABQ0QDG1_9PROT</name>